<proteinExistence type="inferred from homology"/>
<dbReference type="CDD" id="cd24052">
    <property type="entry name" value="ASKHA_NBD_HpPPX-GppA-like"/>
    <property type="match status" value="1"/>
</dbReference>
<comment type="caution">
    <text evidence="3">The sequence shown here is derived from an EMBL/GenBank/DDBJ whole genome shotgun (WGS) entry which is preliminary data.</text>
</comment>
<dbReference type="SUPFAM" id="SSF53067">
    <property type="entry name" value="Actin-like ATPase domain"/>
    <property type="match status" value="2"/>
</dbReference>
<gene>
    <name evidence="3" type="ORF">FD00_GL000561</name>
</gene>
<evidence type="ECO:0000256" key="1">
    <source>
        <dbReference type="ARBA" id="ARBA00007125"/>
    </source>
</evidence>
<evidence type="ECO:0000259" key="2">
    <source>
        <dbReference type="Pfam" id="PF02541"/>
    </source>
</evidence>
<dbReference type="Gene3D" id="3.30.420.40">
    <property type="match status" value="1"/>
</dbReference>
<dbReference type="EMBL" id="AYYH01000016">
    <property type="protein sequence ID" value="KRN09934.1"/>
    <property type="molecule type" value="Genomic_DNA"/>
</dbReference>
<dbReference type="PANTHER" id="PTHR30005">
    <property type="entry name" value="EXOPOLYPHOSPHATASE"/>
    <property type="match status" value="1"/>
</dbReference>
<dbReference type="Proteomes" id="UP000050898">
    <property type="component" value="Unassembled WGS sequence"/>
</dbReference>
<protein>
    <submittedName>
        <fullName evidence="3">Exopolyphosphatase</fullName>
    </submittedName>
</protein>
<organism evidence="3 4">
    <name type="scientific">Liquorilactobacillus mali KCTC 3596 = DSM 20444</name>
    <dbReference type="NCBI Taxonomy" id="1046596"/>
    <lineage>
        <taxon>Bacteria</taxon>
        <taxon>Bacillati</taxon>
        <taxon>Bacillota</taxon>
        <taxon>Bacilli</taxon>
        <taxon>Lactobacillales</taxon>
        <taxon>Lactobacillaceae</taxon>
        <taxon>Liquorilactobacillus</taxon>
    </lineage>
</organism>
<comment type="similarity">
    <text evidence="1">Belongs to the GppA/Ppx family.</text>
</comment>
<dbReference type="GO" id="GO:0016462">
    <property type="term" value="F:pyrophosphatase activity"/>
    <property type="evidence" value="ECO:0007669"/>
    <property type="project" value="TreeGrafter"/>
</dbReference>
<dbReference type="Pfam" id="PF02541">
    <property type="entry name" value="Ppx-GppA"/>
    <property type="match status" value="1"/>
</dbReference>
<dbReference type="InterPro" id="IPR003695">
    <property type="entry name" value="Ppx_GppA_N"/>
</dbReference>
<evidence type="ECO:0000313" key="3">
    <source>
        <dbReference type="EMBL" id="KRN09934.1"/>
    </source>
</evidence>
<dbReference type="InterPro" id="IPR043129">
    <property type="entry name" value="ATPase_NBD"/>
</dbReference>
<evidence type="ECO:0000313" key="4">
    <source>
        <dbReference type="Proteomes" id="UP000050898"/>
    </source>
</evidence>
<sequence>MKLEGICLKNLVVLDFGSNSVRLSINKMEKIDNGHRFAEVKRLKETTRLAEGMGNEEQKKLSPGAIKRTIQAIKYFKRVYQTYPDYQVLSIATAAVREATNSQEFIDEVLALTGSRIHVLSGNDEAYYDYLGVISTLPIKNFMIVDMGGGSVELAIVKKRQLMHSISLPYGAVGLSEQFCQNGALPEESLKAFKSFSSRLFDGLSWLNEAKGSPLVLLGGCNRTVARIKRAEEGFADLDNIHGFELDVADFKRIYANLLEYSTKERLNIKGMEEARSDIILGGMTPLDVLLKRLDSKKIVFSESGVREGLLYEMVDKKKI</sequence>
<dbReference type="Gene3D" id="3.30.420.150">
    <property type="entry name" value="Exopolyphosphatase. Domain 2"/>
    <property type="match status" value="1"/>
</dbReference>
<keyword evidence="4" id="KW-1185">Reference proteome</keyword>
<feature type="domain" description="Ppx/GppA phosphatase N-terminal" evidence="2">
    <location>
        <begin position="30"/>
        <end position="317"/>
    </location>
</feature>
<dbReference type="InterPro" id="IPR050273">
    <property type="entry name" value="GppA/Ppx_hydrolase"/>
</dbReference>
<reference evidence="3 4" key="1">
    <citation type="journal article" date="2015" name="Genome Announc.">
        <title>Expanding the biotechnology potential of lactobacilli through comparative genomics of 213 strains and associated genera.</title>
        <authorList>
            <person name="Sun Z."/>
            <person name="Harris H.M."/>
            <person name="McCann A."/>
            <person name="Guo C."/>
            <person name="Argimon S."/>
            <person name="Zhang W."/>
            <person name="Yang X."/>
            <person name="Jeffery I.B."/>
            <person name="Cooney J.C."/>
            <person name="Kagawa T.F."/>
            <person name="Liu W."/>
            <person name="Song Y."/>
            <person name="Salvetti E."/>
            <person name="Wrobel A."/>
            <person name="Rasinkangas P."/>
            <person name="Parkhill J."/>
            <person name="Rea M.C."/>
            <person name="O'Sullivan O."/>
            <person name="Ritari J."/>
            <person name="Douillard F.P."/>
            <person name="Paul Ross R."/>
            <person name="Yang R."/>
            <person name="Briner A.E."/>
            <person name="Felis G.E."/>
            <person name="de Vos W.M."/>
            <person name="Barrangou R."/>
            <person name="Klaenhammer T.R."/>
            <person name="Caufield P.W."/>
            <person name="Cui Y."/>
            <person name="Zhang H."/>
            <person name="O'Toole P.W."/>
        </authorList>
    </citation>
    <scope>NUCLEOTIDE SEQUENCE [LARGE SCALE GENOMIC DNA]</scope>
    <source>
        <strain evidence="3 4">DSM 20444</strain>
    </source>
</reference>
<accession>A0A0R2E0X9</accession>
<dbReference type="PATRIC" id="fig|1046596.6.peg.602"/>
<dbReference type="PANTHER" id="PTHR30005:SF0">
    <property type="entry name" value="RETROGRADE REGULATION PROTEIN 2"/>
    <property type="match status" value="1"/>
</dbReference>
<dbReference type="AlphaFoldDB" id="A0A0R2E0X9"/>
<name>A0A0R2E0X9_9LACO</name>